<feature type="region of interest" description="Disordered" evidence="4">
    <location>
        <begin position="330"/>
        <end position="362"/>
    </location>
</feature>
<dbReference type="Pfam" id="PF00356">
    <property type="entry name" value="LacI"/>
    <property type="match status" value="1"/>
</dbReference>
<dbReference type="InterPro" id="IPR028082">
    <property type="entry name" value="Peripla_BP_I"/>
</dbReference>
<evidence type="ECO:0000256" key="3">
    <source>
        <dbReference type="ARBA" id="ARBA00023163"/>
    </source>
</evidence>
<dbReference type="RefSeq" id="WP_137450392.1">
    <property type="nucleotide sequence ID" value="NZ_SZZH01000003.1"/>
</dbReference>
<keyword evidence="2" id="KW-0238">DNA-binding</keyword>
<evidence type="ECO:0000256" key="1">
    <source>
        <dbReference type="ARBA" id="ARBA00023015"/>
    </source>
</evidence>
<name>A0A4U6QEX6_9ACTN</name>
<dbReference type="SUPFAM" id="SSF53822">
    <property type="entry name" value="Periplasmic binding protein-like I"/>
    <property type="match status" value="1"/>
</dbReference>
<dbReference type="Gene3D" id="1.10.260.40">
    <property type="entry name" value="lambda repressor-like DNA-binding domains"/>
    <property type="match status" value="1"/>
</dbReference>
<keyword evidence="1" id="KW-0805">Transcription regulation</keyword>
<keyword evidence="7" id="KW-1185">Reference proteome</keyword>
<keyword evidence="3" id="KW-0804">Transcription</keyword>
<dbReference type="SMART" id="SM00354">
    <property type="entry name" value="HTH_LACI"/>
    <property type="match status" value="1"/>
</dbReference>
<proteinExistence type="predicted"/>
<dbReference type="SUPFAM" id="SSF47413">
    <property type="entry name" value="lambda repressor-like DNA-binding domains"/>
    <property type="match status" value="1"/>
</dbReference>
<dbReference type="EMBL" id="SZZH01000003">
    <property type="protein sequence ID" value="TKV58733.1"/>
    <property type="molecule type" value="Genomic_DNA"/>
</dbReference>
<evidence type="ECO:0000313" key="6">
    <source>
        <dbReference type="EMBL" id="TKV58733.1"/>
    </source>
</evidence>
<dbReference type="OrthoDB" id="3226810at2"/>
<dbReference type="CDD" id="cd06267">
    <property type="entry name" value="PBP1_LacI_sugar_binding-like"/>
    <property type="match status" value="1"/>
</dbReference>
<dbReference type="AlphaFoldDB" id="A0A4U6QEX6"/>
<dbReference type="Proteomes" id="UP000306985">
    <property type="component" value="Unassembled WGS sequence"/>
</dbReference>
<evidence type="ECO:0000313" key="7">
    <source>
        <dbReference type="Proteomes" id="UP000306985"/>
    </source>
</evidence>
<evidence type="ECO:0000256" key="4">
    <source>
        <dbReference type="SAM" id="MobiDB-lite"/>
    </source>
</evidence>
<dbReference type="InterPro" id="IPR010982">
    <property type="entry name" value="Lambda_DNA-bd_dom_sf"/>
</dbReference>
<feature type="domain" description="HTH lacI-type" evidence="5">
    <location>
        <begin position="5"/>
        <end position="61"/>
    </location>
</feature>
<dbReference type="Gene3D" id="3.40.50.2300">
    <property type="match status" value="2"/>
</dbReference>
<dbReference type="InterPro" id="IPR000843">
    <property type="entry name" value="HTH_LacI"/>
</dbReference>
<reference evidence="6 7" key="1">
    <citation type="submission" date="2019-05" db="EMBL/GenBank/DDBJ databases">
        <title>Nakamurella sp. N5BH11, whole genome shotgun sequence.</title>
        <authorList>
            <person name="Tuo L."/>
        </authorList>
    </citation>
    <scope>NUCLEOTIDE SEQUENCE [LARGE SCALE GENOMIC DNA]</scope>
    <source>
        <strain evidence="6 7">N5BH11</strain>
    </source>
</reference>
<protein>
    <submittedName>
        <fullName evidence="6">LacI family transcriptional regulator</fullName>
    </submittedName>
</protein>
<evidence type="ECO:0000259" key="5">
    <source>
        <dbReference type="PROSITE" id="PS50932"/>
    </source>
</evidence>
<dbReference type="GO" id="GO:0000976">
    <property type="term" value="F:transcription cis-regulatory region binding"/>
    <property type="evidence" value="ECO:0007669"/>
    <property type="project" value="TreeGrafter"/>
</dbReference>
<sequence>MAEQVTLADVAHWAGVSLATASRALHGAGGRTVRPDLRARVLAAAAELDYSPNANAQAIVRGSTSTVGLVVQDLGDPTGAAVAAGVMAAASERDLIVTVAATGFDPALQIRHVEALRRQRARAIILAGARFADPETTDRLADELRGYGVGGGGLAVIGRPGLPAPTVVTDDVGGSRRLALALHGLGYRRFAVLTGPEDLLTAEDRVSGFLDGLAAVGTTVPDEDVLSAAVTRDGGYAAMTELLDREEIGNGTGTGTGSDGKLLVFAVSDTMAVGAMAAARDRNIRIGPDLALAGFGDTPALRDVRPGLSTVRLPLVDLGRWAVDLALPGHERPGSSADPEAPPLMSTPADVVLRESTPPVPG</sequence>
<evidence type="ECO:0000256" key="2">
    <source>
        <dbReference type="ARBA" id="ARBA00023125"/>
    </source>
</evidence>
<dbReference type="PANTHER" id="PTHR30146:SF153">
    <property type="entry name" value="LACTOSE OPERON REPRESSOR"/>
    <property type="match status" value="1"/>
</dbReference>
<dbReference type="PROSITE" id="PS50932">
    <property type="entry name" value="HTH_LACI_2"/>
    <property type="match status" value="1"/>
</dbReference>
<dbReference type="GO" id="GO:0003700">
    <property type="term" value="F:DNA-binding transcription factor activity"/>
    <property type="evidence" value="ECO:0007669"/>
    <property type="project" value="TreeGrafter"/>
</dbReference>
<comment type="caution">
    <text evidence="6">The sequence shown here is derived from an EMBL/GenBank/DDBJ whole genome shotgun (WGS) entry which is preliminary data.</text>
</comment>
<dbReference type="InterPro" id="IPR046335">
    <property type="entry name" value="LacI/GalR-like_sensor"/>
</dbReference>
<gene>
    <name evidence="6" type="ORF">FDO65_14550</name>
</gene>
<accession>A0A4U6QEX6</accession>
<dbReference type="PANTHER" id="PTHR30146">
    <property type="entry name" value="LACI-RELATED TRANSCRIPTIONAL REPRESSOR"/>
    <property type="match status" value="1"/>
</dbReference>
<dbReference type="Pfam" id="PF13377">
    <property type="entry name" value="Peripla_BP_3"/>
    <property type="match status" value="1"/>
</dbReference>
<organism evidence="6 7">
    <name type="scientific">Nakamurella flava</name>
    <dbReference type="NCBI Taxonomy" id="2576308"/>
    <lineage>
        <taxon>Bacteria</taxon>
        <taxon>Bacillati</taxon>
        <taxon>Actinomycetota</taxon>
        <taxon>Actinomycetes</taxon>
        <taxon>Nakamurellales</taxon>
        <taxon>Nakamurellaceae</taxon>
        <taxon>Nakamurella</taxon>
    </lineage>
</organism>